<dbReference type="OrthoDB" id="5140334at2"/>
<feature type="compositionally biased region" description="Gly residues" evidence="1">
    <location>
        <begin position="474"/>
        <end position="493"/>
    </location>
</feature>
<feature type="compositionally biased region" description="Basic and acidic residues" evidence="1">
    <location>
        <begin position="538"/>
        <end position="559"/>
    </location>
</feature>
<dbReference type="CDD" id="cd00085">
    <property type="entry name" value="HNHc"/>
    <property type="match status" value="1"/>
</dbReference>
<accession>A0A021W184</accession>
<gene>
    <name evidence="3" type="ORF">N866_15225</name>
</gene>
<feature type="compositionally biased region" description="Basic and acidic residues" evidence="1">
    <location>
        <begin position="495"/>
        <end position="530"/>
    </location>
</feature>
<evidence type="ECO:0000256" key="1">
    <source>
        <dbReference type="SAM" id="MobiDB-lite"/>
    </source>
</evidence>
<dbReference type="Gene3D" id="1.10.30.50">
    <property type="match status" value="1"/>
</dbReference>
<reference evidence="3 4" key="1">
    <citation type="submission" date="2014-01" db="EMBL/GenBank/DDBJ databases">
        <title>Actinotalea ferrariae CF5-4.</title>
        <authorList>
            <person name="Chen F."/>
            <person name="Li Y."/>
            <person name="Wang G."/>
        </authorList>
    </citation>
    <scope>NUCLEOTIDE SEQUENCE [LARGE SCALE GENOMIC DNA]</scope>
    <source>
        <strain evidence="3 4">CF5-4</strain>
    </source>
</reference>
<proteinExistence type="predicted"/>
<evidence type="ECO:0000313" key="4">
    <source>
        <dbReference type="Proteomes" id="UP000019753"/>
    </source>
</evidence>
<feature type="region of interest" description="Disordered" evidence="1">
    <location>
        <begin position="425"/>
        <end position="559"/>
    </location>
</feature>
<name>A0A021W184_9CELL</name>
<dbReference type="EMBL" id="AXCW01000005">
    <property type="protein sequence ID" value="EYR65092.1"/>
    <property type="molecule type" value="Genomic_DNA"/>
</dbReference>
<keyword evidence="4" id="KW-1185">Reference proteome</keyword>
<feature type="domain" description="HNH nuclease" evidence="2">
    <location>
        <begin position="366"/>
        <end position="422"/>
    </location>
</feature>
<dbReference type="Proteomes" id="UP000019753">
    <property type="component" value="Unassembled WGS sequence"/>
</dbReference>
<evidence type="ECO:0000313" key="3">
    <source>
        <dbReference type="EMBL" id="EYR65092.1"/>
    </source>
</evidence>
<protein>
    <recommendedName>
        <fullName evidence="2">HNH nuclease domain-containing protein</fullName>
    </recommendedName>
</protein>
<sequence length="559" mass="59853">MFDRVLVERTAEDDVAAALAYARSHAGRSIPCQDIAVRWALANPHAARLAAARPGPALAAHLVDLGVANAPSEDLLEAVGAWDRLAAWVVAQQARVLQELHRRVELSTWAQKGLQDEVAGTLAASGRAVKVLLDRSLQLAAAPEVHDALLEGVLSVRKADVLLHDTGMLSGVEARRVHEQLLPEASRLTAPELGAAARRAVLEIDPDAAEHRHRRAREDRTVVLEPAADCMATIRAFLPAVEAVKAMRALDAVAATAAPDDPRGIDARRADALVDVLAAVLDRGVAPDGEVLRTRKGRAPRLSLTISTDALAGASTTPGHLDGYGPVLPSLARRLAQEATWHFQRTDPATGEALEQAGSRYRPPDSLRSAIVARDVTCTFPGCRITAEVCDLDHTIPYDDTREPGAQTRRSNLAALCRHHHRLKTHTTWSPRRDPASGVTIWISPRGKPYARDPVRAPGESWPRHEDGRAGPHRPGGPGRAPGAPGDRGGTGDVGDPRDRGGTGDVGDRRARGDTSDVGDPRDFNERTDLCDVNDLGDPDHLGDVNDLGDPDHLGEPPF</sequence>
<comment type="caution">
    <text evidence="3">The sequence shown here is derived from an EMBL/GenBank/DDBJ whole genome shotgun (WGS) entry which is preliminary data.</text>
</comment>
<organism evidence="3 4">
    <name type="scientific">Actinotalea ferrariae CF5-4</name>
    <dbReference type="NCBI Taxonomy" id="948458"/>
    <lineage>
        <taxon>Bacteria</taxon>
        <taxon>Bacillati</taxon>
        <taxon>Actinomycetota</taxon>
        <taxon>Actinomycetes</taxon>
        <taxon>Micrococcales</taxon>
        <taxon>Cellulomonadaceae</taxon>
        <taxon>Actinotalea</taxon>
    </lineage>
</organism>
<dbReference type="RefSeq" id="WP_034221545.1">
    <property type="nucleotide sequence ID" value="NZ_AXCW01000005.1"/>
</dbReference>
<dbReference type="InterPro" id="IPR003870">
    <property type="entry name" value="DUF222"/>
</dbReference>
<dbReference type="AlphaFoldDB" id="A0A021W184"/>
<dbReference type="SMART" id="SM00507">
    <property type="entry name" value="HNHc"/>
    <property type="match status" value="1"/>
</dbReference>
<dbReference type="Pfam" id="PF02720">
    <property type="entry name" value="DUF222"/>
    <property type="match status" value="1"/>
</dbReference>
<evidence type="ECO:0000259" key="2">
    <source>
        <dbReference type="SMART" id="SM00507"/>
    </source>
</evidence>
<dbReference type="InterPro" id="IPR003615">
    <property type="entry name" value="HNH_nuc"/>
</dbReference>